<feature type="compositionally biased region" description="Polar residues" evidence="14">
    <location>
        <begin position="28"/>
        <end position="60"/>
    </location>
</feature>
<dbReference type="GO" id="GO:0005743">
    <property type="term" value="C:mitochondrial inner membrane"/>
    <property type="evidence" value="ECO:0007669"/>
    <property type="project" value="UniProtKB-SubCell"/>
</dbReference>
<dbReference type="EC" id="7.1.1.8" evidence="12"/>
<dbReference type="InterPro" id="IPR005805">
    <property type="entry name" value="Rieske_Fe-S_prot_C"/>
</dbReference>
<comment type="subcellular location">
    <subcellularLocation>
        <location evidence="1">Membrane</location>
        <topology evidence="1">Single-pass membrane protein</topology>
    </subcellularLocation>
    <subcellularLocation>
        <location evidence="13">Mitochondrion inner membrane</location>
    </subcellularLocation>
</comment>
<evidence type="ECO:0000256" key="2">
    <source>
        <dbReference type="ARBA" id="ARBA00010651"/>
    </source>
</evidence>
<comment type="miscellaneous">
    <text evidence="12">The Rieske protein is a high potential 2Fe-2S protein.</text>
</comment>
<evidence type="ECO:0000256" key="8">
    <source>
        <dbReference type="ARBA" id="ARBA00023014"/>
    </source>
</evidence>
<dbReference type="GO" id="GO:0008121">
    <property type="term" value="F:quinol-cytochrome-c reductase activity"/>
    <property type="evidence" value="ECO:0007669"/>
    <property type="project" value="UniProtKB-EC"/>
</dbReference>
<keyword evidence="8" id="KW-0411">Iron-sulfur</keyword>
<dbReference type="Pfam" id="PF00355">
    <property type="entry name" value="Rieske"/>
    <property type="match status" value="1"/>
</dbReference>
<evidence type="ECO:0000256" key="3">
    <source>
        <dbReference type="ARBA" id="ARBA00022692"/>
    </source>
</evidence>
<comment type="caution">
    <text evidence="16">The sequence shown here is derived from an EMBL/GenBank/DDBJ whole genome shotgun (WGS) entry which is preliminary data.</text>
</comment>
<keyword evidence="10" id="KW-1015">Disulfide bond</keyword>
<proteinExistence type="inferred from homology"/>
<keyword evidence="13" id="KW-0496">Mitochondrion</keyword>
<dbReference type="InterPro" id="IPR006317">
    <property type="entry name" value="Ubiquinol_cyt_c_Rdtase_Fe-S-su"/>
</dbReference>
<dbReference type="Pfam" id="PF02921">
    <property type="entry name" value="UCR_TM"/>
    <property type="match status" value="1"/>
</dbReference>
<dbReference type="SUPFAM" id="SSF50022">
    <property type="entry name" value="ISP domain"/>
    <property type="match status" value="1"/>
</dbReference>
<keyword evidence="9" id="KW-0472">Membrane</keyword>
<gene>
    <name evidence="16" type="primary">RIP1</name>
    <name evidence="16" type="ORF">LTR09_008960</name>
</gene>
<dbReference type="Gene3D" id="1.20.5.270">
    <property type="entry name" value="Ubiquinol cytochrome reductase, transmembrane domain"/>
    <property type="match status" value="1"/>
</dbReference>
<dbReference type="CDD" id="cd03470">
    <property type="entry name" value="Rieske_cytochrome_bc1"/>
    <property type="match status" value="1"/>
</dbReference>
<dbReference type="InterPro" id="IPR037008">
    <property type="entry name" value="bc1_Rieske_TM_sf"/>
</dbReference>
<accession>A0AAJ0G6I0</accession>
<comment type="catalytic activity">
    <reaction evidence="12">
        <text>a quinol + 2 Fe(III)-[cytochrome c](out) = a quinone + 2 Fe(II)-[cytochrome c](out) + 2 H(+)(out)</text>
        <dbReference type="Rhea" id="RHEA:11484"/>
        <dbReference type="Rhea" id="RHEA-COMP:10350"/>
        <dbReference type="Rhea" id="RHEA-COMP:14399"/>
        <dbReference type="ChEBI" id="CHEBI:15378"/>
        <dbReference type="ChEBI" id="CHEBI:24646"/>
        <dbReference type="ChEBI" id="CHEBI:29033"/>
        <dbReference type="ChEBI" id="CHEBI:29034"/>
        <dbReference type="ChEBI" id="CHEBI:132124"/>
        <dbReference type="EC" id="7.1.1.8"/>
    </reaction>
</comment>
<dbReference type="GO" id="GO:0046872">
    <property type="term" value="F:metal ion binding"/>
    <property type="evidence" value="ECO:0007669"/>
    <property type="project" value="UniProtKB-KW"/>
</dbReference>
<evidence type="ECO:0000256" key="10">
    <source>
        <dbReference type="ARBA" id="ARBA00023157"/>
    </source>
</evidence>
<evidence type="ECO:0000256" key="1">
    <source>
        <dbReference type="ARBA" id="ARBA00004167"/>
    </source>
</evidence>
<comment type="cofactor">
    <cofactor evidence="12">
        <name>[2Fe-2S] cluster</name>
        <dbReference type="ChEBI" id="CHEBI:190135"/>
    </cofactor>
    <text evidence="12">Binds 1 [2Fe-2S] cluster per subunit.</text>
</comment>
<feature type="region of interest" description="Disordered" evidence="14">
    <location>
        <begin position="1"/>
        <end position="60"/>
    </location>
</feature>
<dbReference type="AlphaFoldDB" id="A0AAJ0G6I0"/>
<keyword evidence="17" id="KW-1185">Reference proteome</keyword>
<evidence type="ECO:0000256" key="5">
    <source>
        <dbReference type="ARBA" id="ARBA00022723"/>
    </source>
</evidence>
<reference evidence="16" key="1">
    <citation type="submission" date="2023-04" db="EMBL/GenBank/DDBJ databases">
        <title>Black Yeasts Isolated from many extreme environments.</title>
        <authorList>
            <person name="Coleine C."/>
            <person name="Stajich J.E."/>
            <person name="Selbmann L."/>
        </authorList>
    </citation>
    <scope>NUCLEOTIDE SEQUENCE</scope>
    <source>
        <strain evidence="16">CCFEE 5312</strain>
    </source>
</reference>
<dbReference type="InterPro" id="IPR036922">
    <property type="entry name" value="Rieske_2Fe-2S_sf"/>
</dbReference>
<dbReference type="InterPro" id="IPR017941">
    <property type="entry name" value="Rieske_2Fe-2S"/>
</dbReference>
<dbReference type="GO" id="GO:0051537">
    <property type="term" value="F:2 iron, 2 sulfur cluster binding"/>
    <property type="evidence" value="ECO:0007669"/>
    <property type="project" value="UniProtKB-KW"/>
</dbReference>
<dbReference type="EMBL" id="JAWDJX010000037">
    <property type="protein sequence ID" value="KAK3049784.1"/>
    <property type="molecule type" value="Genomic_DNA"/>
</dbReference>
<dbReference type="FunFam" id="2.102.10.10:FF:000001">
    <property type="entry name" value="Cytochrome b-c1 complex subunit Rieske, mitochondrial"/>
    <property type="match status" value="1"/>
</dbReference>
<evidence type="ECO:0000259" key="15">
    <source>
        <dbReference type="PROSITE" id="PS51296"/>
    </source>
</evidence>
<keyword evidence="6" id="KW-1133">Transmembrane helix</keyword>
<keyword evidence="7" id="KW-0408">Iron</keyword>
<name>A0AAJ0G6I0_9PEZI</name>
<keyword evidence="5" id="KW-0479">Metal-binding</keyword>
<evidence type="ECO:0000256" key="13">
    <source>
        <dbReference type="RuleBase" id="RU004495"/>
    </source>
</evidence>
<sequence length="240" mass="26152">MSLTKAATSAVRHLPRTPALRSPAAALVQQQQRNVSDASTSHSNFTSPFHRGTGNQQDTTVIPSFGKYKAGSETGNKMFQYFMVGAFGGLSAMGAKNTVQDFLKNMSASADILAMAKVEVDLAAIPEGKNVIIKWRGKPVFIRHRTSDEIKEAEDFDWKTLRDPQPDEERVQKAEWLIMVGVCTHLGCVPIGEAGDYGGWFCPCHGSHYDISGRVRKGPAPLNLEVPAYDFPEDGALVIG</sequence>
<evidence type="ECO:0000313" key="16">
    <source>
        <dbReference type="EMBL" id="KAK3049784.1"/>
    </source>
</evidence>
<evidence type="ECO:0000256" key="11">
    <source>
        <dbReference type="ARBA" id="ARBA00072517"/>
    </source>
</evidence>
<evidence type="ECO:0000256" key="6">
    <source>
        <dbReference type="ARBA" id="ARBA00022989"/>
    </source>
</evidence>
<dbReference type="SUPFAM" id="SSF81502">
    <property type="entry name" value="ISP transmembrane anchor"/>
    <property type="match status" value="1"/>
</dbReference>
<dbReference type="NCBIfam" id="TIGR01416">
    <property type="entry name" value="Rieske_proteo"/>
    <property type="match status" value="1"/>
</dbReference>
<evidence type="ECO:0000313" key="17">
    <source>
        <dbReference type="Proteomes" id="UP001271007"/>
    </source>
</evidence>
<evidence type="ECO:0000256" key="12">
    <source>
        <dbReference type="RuleBase" id="RU004494"/>
    </source>
</evidence>
<evidence type="ECO:0000256" key="4">
    <source>
        <dbReference type="ARBA" id="ARBA00022714"/>
    </source>
</evidence>
<keyword evidence="13" id="KW-0679">Respiratory chain</keyword>
<evidence type="ECO:0000256" key="9">
    <source>
        <dbReference type="ARBA" id="ARBA00023136"/>
    </source>
</evidence>
<dbReference type="InterPro" id="IPR014349">
    <property type="entry name" value="Rieske_Fe-S_prot"/>
</dbReference>
<dbReference type="Gene3D" id="2.102.10.10">
    <property type="entry name" value="Rieske [2Fe-2S] iron-sulphur domain"/>
    <property type="match status" value="1"/>
</dbReference>
<keyword evidence="4" id="KW-0001">2Fe-2S</keyword>
<evidence type="ECO:0000256" key="7">
    <source>
        <dbReference type="ARBA" id="ARBA00023004"/>
    </source>
</evidence>
<feature type="domain" description="Rieske" evidence="15">
    <location>
        <begin position="147"/>
        <end position="238"/>
    </location>
</feature>
<dbReference type="PROSITE" id="PS51296">
    <property type="entry name" value="RIESKE"/>
    <property type="match status" value="1"/>
</dbReference>
<keyword evidence="12" id="KW-0249">Electron transport</keyword>
<comment type="similarity">
    <text evidence="2">Belongs to the Rieske iron-sulfur protein family.</text>
</comment>
<protein>
    <recommendedName>
        <fullName evidence="11 12">Cytochrome b-c1 complex subunit Rieske, mitochondrial</fullName>
        <ecNumber evidence="12">7.1.1.8</ecNumber>
    </recommendedName>
</protein>
<keyword evidence="12" id="KW-0813">Transport</keyword>
<dbReference type="PANTHER" id="PTHR10134">
    <property type="entry name" value="CYTOCHROME B-C1 COMPLEX SUBUNIT RIESKE, MITOCHONDRIAL"/>
    <property type="match status" value="1"/>
</dbReference>
<dbReference type="InterPro" id="IPR004192">
    <property type="entry name" value="Rieske_TM"/>
</dbReference>
<dbReference type="PRINTS" id="PR00162">
    <property type="entry name" value="RIESKE"/>
</dbReference>
<dbReference type="Proteomes" id="UP001271007">
    <property type="component" value="Unassembled WGS sequence"/>
</dbReference>
<organism evidence="16 17">
    <name type="scientific">Extremus antarcticus</name>
    <dbReference type="NCBI Taxonomy" id="702011"/>
    <lineage>
        <taxon>Eukaryota</taxon>
        <taxon>Fungi</taxon>
        <taxon>Dikarya</taxon>
        <taxon>Ascomycota</taxon>
        <taxon>Pezizomycotina</taxon>
        <taxon>Dothideomycetes</taxon>
        <taxon>Dothideomycetidae</taxon>
        <taxon>Mycosphaerellales</taxon>
        <taxon>Extremaceae</taxon>
        <taxon>Extremus</taxon>
    </lineage>
</organism>
<evidence type="ECO:0000256" key="14">
    <source>
        <dbReference type="SAM" id="MobiDB-lite"/>
    </source>
</evidence>
<keyword evidence="3" id="KW-0812">Transmembrane</keyword>